<accession>A0A2V1K9X0</accession>
<dbReference type="OrthoDB" id="3268836at2"/>
<evidence type="ECO:0000256" key="1">
    <source>
        <dbReference type="SAM" id="Phobius"/>
    </source>
</evidence>
<reference evidence="3" key="1">
    <citation type="submission" date="2018-05" db="EMBL/GenBank/DDBJ databases">
        <authorList>
            <person name="Li Y."/>
        </authorList>
    </citation>
    <scope>NUCLEOTIDE SEQUENCE [LARGE SCALE GENOMIC DNA]</scope>
    <source>
        <strain evidence="3">sk1b4</strain>
    </source>
</reference>
<dbReference type="Pfam" id="PF11222">
    <property type="entry name" value="DUF3017"/>
    <property type="match status" value="1"/>
</dbReference>
<sequence length="88" mass="9579">MERVPRDGIYVGLAVWVLFITGLTFAMSAVVSMRVLAGSLVVFGLLRAFLPSGEVPVIRSKAFDVSTYLILALALAYFSNWADVALRV</sequence>
<evidence type="ECO:0000313" key="2">
    <source>
        <dbReference type="EMBL" id="PWF27572.1"/>
    </source>
</evidence>
<organism evidence="2 3">
    <name type="scientific">Ancrocorticia populi</name>
    <dbReference type="NCBI Taxonomy" id="2175228"/>
    <lineage>
        <taxon>Bacteria</taxon>
        <taxon>Bacillati</taxon>
        <taxon>Actinomycetota</taxon>
        <taxon>Actinomycetes</taxon>
        <taxon>Actinomycetales</taxon>
        <taxon>Actinomycetaceae</taxon>
        <taxon>Ancrocorticia</taxon>
    </lineage>
</organism>
<dbReference type="EMBL" id="QETB01000001">
    <property type="protein sequence ID" value="PWF27572.1"/>
    <property type="molecule type" value="Genomic_DNA"/>
</dbReference>
<feature type="transmembrane region" description="Helical" evidence="1">
    <location>
        <begin position="33"/>
        <end position="50"/>
    </location>
</feature>
<feature type="transmembrane region" description="Helical" evidence="1">
    <location>
        <begin position="9"/>
        <end position="27"/>
    </location>
</feature>
<dbReference type="RefSeq" id="WP_109093067.1">
    <property type="nucleotide sequence ID" value="NZ_CAMELQ010000016.1"/>
</dbReference>
<keyword evidence="3" id="KW-1185">Reference proteome</keyword>
<dbReference type="InterPro" id="IPR021385">
    <property type="entry name" value="DUF3017"/>
</dbReference>
<protein>
    <recommendedName>
        <fullName evidence="4">DUF3017 domain-containing protein</fullName>
    </recommendedName>
</protein>
<evidence type="ECO:0000313" key="3">
    <source>
        <dbReference type="Proteomes" id="UP000245283"/>
    </source>
</evidence>
<feature type="transmembrane region" description="Helical" evidence="1">
    <location>
        <begin position="62"/>
        <end position="82"/>
    </location>
</feature>
<dbReference type="AlphaFoldDB" id="A0A2V1K9X0"/>
<keyword evidence="1" id="KW-0472">Membrane</keyword>
<proteinExistence type="predicted"/>
<evidence type="ECO:0008006" key="4">
    <source>
        <dbReference type="Google" id="ProtNLM"/>
    </source>
</evidence>
<keyword evidence="1" id="KW-1133">Transmembrane helix</keyword>
<name>A0A2V1K9X0_9ACTO</name>
<gene>
    <name evidence="2" type="ORF">DD236_04125</name>
</gene>
<dbReference type="Proteomes" id="UP000245283">
    <property type="component" value="Unassembled WGS sequence"/>
</dbReference>
<comment type="caution">
    <text evidence="2">The sequence shown here is derived from an EMBL/GenBank/DDBJ whole genome shotgun (WGS) entry which is preliminary data.</text>
</comment>
<keyword evidence="1" id="KW-0812">Transmembrane</keyword>